<evidence type="ECO:0000256" key="7">
    <source>
        <dbReference type="ARBA" id="ARBA00022989"/>
    </source>
</evidence>
<dbReference type="InterPro" id="IPR001128">
    <property type="entry name" value="Cyt_P450"/>
</dbReference>
<evidence type="ECO:0000313" key="15">
    <source>
        <dbReference type="Proteomes" id="UP000583929"/>
    </source>
</evidence>
<evidence type="ECO:0000256" key="4">
    <source>
        <dbReference type="ARBA" id="ARBA00022617"/>
    </source>
</evidence>
<keyword evidence="9 12" id="KW-0408">Iron</keyword>
<organism evidence="14 15">
    <name type="scientific">Cannabis sativa</name>
    <name type="common">Hemp</name>
    <name type="synonym">Marijuana</name>
    <dbReference type="NCBI Taxonomy" id="3483"/>
    <lineage>
        <taxon>Eukaryota</taxon>
        <taxon>Viridiplantae</taxon>
        <taxon>Streptophyta</taxon>
        <taxon>Embryophyta</taxon>
        <taxon>Tracheophyta</taxon>
        <taxon>Spermatophyta</taxon>
        <taxon>Magnoliopsida</taxon>
        <taxon>eudicotyledons</taxon>
        <taxon>Gunneridae</taxon>
        <taxon>Pentapetalae</taxon>
        <taxon>rosids</taxon>
        <taxon>fabids</taxon>
        <taxon>Rosales</taxon>
        <taxon>Cannabaceae</taxon>
        <taxon>Cannabis</taxon>
    </lineage>
</organism>
<accession>A0A7J6HM80</accession>
<protein>
    <recommendedName>
        <fullName evidence="16">Cytochrome P450</fullName>
    </recommendedName>
</protein>
<dbReference type="PRINTS" id="PR00385">
    <property type="entry name" value="P450"/>
</dbReference>
<proteinExistence type="inferred from homology"/>
<dbReference type="GO" id="GO:0005506">
    <property type="term" value="F:iron ion binding"/>
    <property type="evidence" value="ECO:0007669"/>
    <property type="project" value="InterPro"/>
</dbReference>
<dbReference type="GO" id="GO:0016125">
    <property type="term" value="P:sterol metabolic process"/>
    <property type="evidence" value="ECO:0007669"/>
    <property type="project" value="TreeGrafter"/>
</dbReference>
<evidence type="ECO:0000256" key="2">
    <source>
        <dbReference type="ARBA" id="ARBA00004167"/>
    </source>
</evidence>
<sequence>MWVLLMFLIGFIIVLISHWVYRWQNPKCNGNGKLPPGSMGFPLIGETLQYFTPHSLYDVSPFIKKRITRYGLLFRTNIVGQNIVVSTDPEFNYKIFQKEGKYFLFWYPESFTEIFGGQDILTYHGVVHKYLKNLVLHLISPENIKSTLLSEMDQITRQHLTSWARSATAVDIKHVSSDMVFRYFAMKLIGYDDLEGPRKLRENFTAIIDGMISFPLNIPGTAYHACLQGRMNALKIIKEKFDERKASSKKYGDYLDHLLDEVKKEDTILNETVAVNLVFGLLFATFETTSTALTLAIKFISDHPQVQAELTKEHEDIIKSRQRKDSQITWQEYKSMNFTHMVINEIVRLANIVPGIYRKVIQDVEINGYTIPAGWLVMVVPSVLHVNPDIYDDPLTFNPWRWKGKELHLGTKTFMGFGGGVRLCVGADFAKVQLAIFIHHLVLNLRWSVVKGGDIVRKPTLTFPNGLHIKISEKNCAVE</sequence>
<evidence type="ECO:0000256" key="13">
    <source>
        <dbReference type="RuleBase" id="RU000461"/>
    </source>
</evidence>
<dbReference type="AlphaFoldDB" id="A0A7J6HM80"/>
<dbReference type="EMBL" id="JAATIQ010000036">
    <property type="protein sequence ID" value="KAF4396377.1"/>
    <property type="molecule type" value="Genomic_DNA"/>
</dbReference>
<evidence type="ECO:0000256" key="3">
    <source>
        <dbReference type="ARBA" id="ARBA00010617"/>
    </source>
</evidence>
<dbReference type="Pfam" id="PF00067">
    <property type="entry name" value="p450"/>
    <property type="match status" value="1"/>
</dbReference>
<dbReference type="GO" id="GO:0010268">
    <property type="term" value="P:brassinosteroid homeostasis"/>
    <property type="evidence" value="ECO:0007669"/>
    <property type="project" value="TreeGrafter"/>
</dbReference>
<dbReference type="GO" id="GO:0004497">
    <property type="term" value="F:monooxygenase activity"/>
    <property type="evidence" value="ECO:0007669"/>
    <property type="project" value="UniProtKB-KW"/>
</dbReference>
<comment type="similarity">
    <text evidence="3 13">Belongs to the cytochrome P450 family.</text>
</comment>
<gene>
    <name evidence="14" type="ORF">G4B88_019177</name>
</gene>
<name>A0A7J6HM80_CANSA</name>
<evidence type="ECO:0000256" key="1">
    <source>
        <dbReference type="ARBA" id="ARBA00001971"/>
    </source>
</evidence>
<keyword evidence="11" id="KW-0472">Membrane</keyword>
<keyword evidence="5" id="KW-0812">Transmembrane</keyword>
<dbReference type="InterPro" id="IPR002401">
    <property type="entry name" value="Cyt_P450_E_grp-I"/>
</dbReference>
<dbReference type="GO" id="GO:0016705">
    <property type="term" value="F:oxidoreductase activity, acting on paired donors, with incorporation or reduction of molecular oxygen"/>
    <property type="evidence" value="ECO:0007669"/>
    <property type="project" value="InterPro"/>
</dbReference>
<dbReference type="CDD" id="cd11043">
    <property type="entry name" value="CYP90-like"/>
    <property type="match status" value="1"/>
</dbReference>
<evidence type="ECO:0000256" key="11">
    <source>
        <dbReference type="ARBA" id="ARBA00023136"/>
    </source>
</evidence>
<dbReference type="PANTHER" id="PTHR24286:SF185">
    <property type="entry name" value="CYTOCHROME P450 87A3-LIKE"/>
    <property type="match status" value="1"/>
</dbReference>
<evidence type="ECO:0000256" key="10">
    <source>
        <dbReference type="ARBA" id="ARBA00023033"/>
    </source>
</evidence>
<dbReference type="GO" id="GO:0016132">
    <property type="term" value="P:brassinosteroid biosynthetic process"/>
    <property type="evidence" value="ECO:0007669"/>
    <property type="project" value="TreeGrafter"/>
</dbReference>
<reference evidence="14 15" key="1">
    <citation type="journal article" date="2020" name="bioRxiv">
        <title>Sequence and annotation of 42 cannabis genomes reveals extensive copy number variation in cannabinoid synthesis and pathogen resistance genes.</title>
        <authorList>
            <person name="Mckernan K.J."/>
            <person name="Helbert Y."/>
            <person name="Kane L.T."/>
            <person name="Ebling H."/>
            <person name="Zhang L."/>
            <person name="Liu B."/>
            <person name="Eaton Z."/>
            <person name="Mclaughlin S."/>
            <person name="Kingan S."/>
            <person name="Baybayan P."/>
            <person name="Concepcion G."/>
            <person name="Jordan M."/>
            <person name="Riva A."/>
            <person name="Barbazuk W."/>
            <person name="Harkins T."/>
        </authorList>
    </citation>
    <scope>NUCLEOTIDE SEQUENCE [LARGE SCALE GENOMIC DNA]</scope>
    <source>
        <strain evidence="15">cv. Jamaican Lion 4</strain>
        <tissue evidence="14">Leaf</tissue>
    </source>
</reference>
<evidence type="ECO:0000256" key="8">
    <source>
        <dbReference type="ARBA" id="ARBA00023002"/>
    </source>
</evidence>
<dbReference type="PANTHER" id="PTHR24286">
    <property type="entry name" value="CYTOCHROME P450 26"/>
    <property type="match status" value="1"/>
</dbReference>
<dbReference type="GO" id="GO:0016020">
    <property type="term" value="C:membrane"/>
    <property type="evidence" value="ECO:0007669"/>
    <property type="project" value="UniProtKB-SubCell"/>
</dbReference>
<evidence type="ECO:0000256" key="5">
    <source>
        <dbReference type="ARBA" id="ARBA00022692"/>
    </source>
</evidence>
<dbReference type="PROSITE" id="PS00086">
    <property type="entry name" value="CYTOCHROME_P450"/>
    <property type="match status" value="1"/>
</dbReference>
<evidence type="ECO:0000256" key="9">
    <source>
        <dbReference type="ARBA" id="ARBA00023004"/>
    </source>
</evidence>
<keyword evidence="10 13" id="KW-0503">Monooxygenase</keyword>
<keyword evidence="6 12" id="KW-0479">Metal-binding</keyword>
<comment type="caution">
    <text evidence="14">The sequence shown here is derived from an EMBL/GenBank/DDBJ whole genome shotgun (WGS) entry which is preliminary data.</text>
</comment>
<dbReference type="InterPro" id="IPR017972">
    <property type="entry name" value="Cyt_P450_CS"/>
</dbReference>
<keyword evidence="8 13" id="KW-0560">Oxidoreductase</keyword>
<dbReference type="Gene3D" id="1.10.630.10">
    <property type="entry name" value="Cytochrome P450"/>
    <property type="match status" value="1"/>
</dbReference>
<dbReference type="GO" id="GO:0020037">
    <property type="term" value="F:heme binding"/>
    <property type="evidence" value="ECO:0007669"/>
    <property type="project" value="InterPro"/>
</dbReference>
<comment type="subcellular location">
    <subcellularLocation>
        <location evidence="2">Membrane</location>
        <topology evidence="2">Single-pass membrane protein</topology>
    </subcellularLocation>
</comment>
<comment type="cofactor">
    <cofactor evidence="1 12">
        <name>heme</name>
        <dbReference type="ChEBI" id="CHEBI:30413"/>
    </cofactor>
</comment>
<keyword evidence="7" id="KW-1133">Transmembrane helix</keyword>
<dbReference type="SUPFAM" id="SSF48264">
    <property type="entry name" value="Cytochrome P450"/>
    <property type="match status" value="1"/>
</dbReference>
<dbReference type="FunFam" id="1.10.630.10:FF:000020">
    <property type="entry name" value="Cytochrome P450 family protein"/>
    <property type="match status" value="1"/>
</dbReference>
<evidence type="ECO:0000256" key="12">
    <source>
        <dbReference type="PIRSR" id="PIRSR602401-1"/>
    </source>
</evidence>
<keyword evidence="15" id="KW-1185">Reference proteome</keyword>
<evidence type="ECO:0000313" key="14">
    <source>
        <dbReference type="EMBL" id="KAF4396377.1"/>
    </source>
</evidence>
<evidence type="ECO:0000256" key="6">
    <source>
        <dbReference type="ARBA" id="ARBA00022723"/>
    </source>
</evidence>
<dbReference type="InterPro" id="IPR036396">
    <property type="entry name" value="Cyt_P450_sf"/>
</dbReference>
<evidence type="ECO:0008006" key="16">
    <source>
        <dbReference type="Google" id="ProtNLM"/>
    </source>
</evidence>
<dbReference type="Proteomes" id="UP000583929">
    <property type="component" value="Unassembled WGS sequence"/>
</dbReference>
<dbReference type="PRINTS" id="PR00463">
    <property type="entry name" value="EP450I"/>
</dbReference>
<feature type="binding site" description="axial binding residue" evidence="12">
    <location>
        <position position="424"/>
    </location>
    <ligand>
        <name>heme</name>
        <dbReference type="ChEBI" id="CHEBI:30413"/>
    </ligand>
    <ligandPart>
        <name>Fe</name>
        <dbReference type="ChEBI" id="CHEBI:18248"/>
    </ligandPart>
</feature>
<keyword evidence="4 12" id="KW-0349">Heme</keyword>